<dbReference type="InterPro" id="IPR050171">
    <property type="entry name" value="MFS_Transporters"/>
</dbReference>
<dbReference type="GO" id="GO:0005886">
    <property type="term" value="C:plasma membrane"/>
    <property type="evidence" value="ECO:0007669"/>
    <property type="project" value="UniProtKB-SubCell"/>
</dbReference>
<accession>A0A916SXL9</accession>
<keyword evidence="3" id="KW-1003">Cell membrane</keyword>
<evidence type="ECO:0000256" key="1">
    <source>
        <dbReference type="ARBA" id="ARBA00004651"/>
    </source>
</evidence>
<protein>
    <submittedName>
        <fullName evidence="9">MFS transporter</fullName>
    </submittedName>
</protein>
<dbReference type="GO" id="GO:0022857">
    <property type="term" value="F:transmembrane transporter activity"/>
    <property type="evidence" value="ECO:0007669"/>
    <property type="project" value="InterPro"/>
</dbReference>
<feature type="transmembrane region" description="Helical" evidence="8">
    <location>
        <begin position="385"/>
        <end position="405"/>
    </location>
</feature>
<feature type="transmembrane region" description="Helical" evidence="8">
    <location>
        <begin position="225"/>
        <end position="250"/>
    </location>
</feature>
<feature type="transmembrane region" description="Helical" evidence="8">
    <location>
        <begin position="262"/>
        <end position="284"/>
    </location>
</feature>
<feature type="region of interest" description="Disordered" evidence="7">
    <location>
        <begin position="419"/>
        <end position="438"/>
    </location>
</feature>
<dbReference type="RefSeq" id="WP_229749447.1">
    <property type="nucleotide sequence ID" value="NZ_BMHI01000001.1"/>
</dbReference>
<dbReference type="AlphaFoldDB" id="A0A916SXL9"/>
<evidence type="ECO:0000313" key="10">
    <source>
        <dbReference type="Proteomes" id="UP000636793"/>
    </source>
</evidence>
<dbReference type="Pfam" id="PF07690">
    <property type="entry name" value="MFS_1"/>
    <property type="match status" value="1"/>
</dbReference>
<dbReference type="Proteomes" id="UP000636793">
    <property type="component" value="Unassembled WGS sequence"/>
</dbReference>
<evidence type="ECO:0000313" key="9">
    <source>
        <dbReference type="EMBL" id="GGB20767.1"/>
    </source>
</evidence>
<feature type="compositionally biased region" description="Basic and acidic residues" evidence="7">
    <location>
        <begin position="419"/>
        <end position="428"/>
    </location>
</feature>
<keyword evidence="10" id="KW-1185">Reference proteome</keyword>
<sequence length="438" mass="47183">MRRAFERVLSDDPLIRAMSYQSVLSAFGEGAFLTGSAVFFTQIVGLSASQVGLGLTIGGIATFLVAVPLGKLADIVGTRRSWIIGAFLQALLFAAWLLIGDFAGYVAVTVVLELAQAWMRAGRNAYRFDVFPRDARVRSLAYMRAARNVGYTLGALASGLALAADNDTLVRVVPLLTAAVLLLNTVLVTRLPRVDKQTAAAGAESAAGPTVHPTRKRNALHNRGFLLTSIFDGILGTHGVLLNTVIPLWLVERTDAPRVLLAWLFGTNTVMAVLLQVVAARGVADTRSSLRAERRGAACFVLSCVVVAVTHDTVGWLTIALVWLGHVTVTGTELFQSAGQWGLQAELSDPERRGEYQGVAQLGFTLGTVWAPAAYTFWAMNWGPYGWLLIAALLLMAAFAIHPAARSAERYLAEHGAGELDVPPDRRTQHGRRKVTRV</sequence>
<evidence type="ECO:0000256" key="2">
    <source>
        <dbReference type="ARBA" id="ARBA00022448"/>
    </source>
</evidence>
<feature type="transmembrane region" description="Helical" evidence="8">
    <location>
        <begin position="23"/>
        <end position="45"/>
    </location>
</feature>
<keyword evidence="4 8" id="KW-0812">Transmembrane</keyword>
<reference evidence="9" key="2">
    <citation type="submission" date="2020-09" db="EMBL/GenBank/DDBJ databases">
        <authorList>
            <person name="Sun Q."/>
            <person name="Zhou Y."/>
        </authorList>
    </citation>
    <scope>NUCLEOTIDE SEQUENCE</scope>
    <source>
        <strain evidence="9">CGMCC 1.15085</strain>
    </source>
</reference>
<dbReference type="InterPro" id="IPR011701">
    <property type="entry name" value="MFS"/>
</dbReference>
<keyword evidence="2" id="KW-0813">Transport</keyword>
<keyword evidence="5 8" id="KW-1133">Transmembrane helix</keyword>
<feature type="transmembrane region" description="Helical" evidence="8">
    <location>
        <begin position="169"/>
        <end position="188"/>
    </location>
</feature>
<name>A0A916SXL9_9MICO</name>
<evidence type="ECO:0000256" key="3">
    <source>
        <dbReference type="ARBA" id="ARBA00022475"/>
    </source>
</evidence>
<evidence type="ECO:0000256" key="8">
    <source>
        <dbReference type="SAM" id="Phobius"/>
    </source>
</evidence>
<evidence type="ECO:0000256" key="5">
    <source>
        <dbReference type="ARBA" id="ARBA00022989"/>
    </source>
</evidence>
<proteinExistence type="predicted"/>
<comment type="subcellular location">
    <subcellularLocation>
        <location evidence="1">Cell membrane</location>
        <topology evidence="1">Multi-pass membrane protein</topology>
    </subcellularLocation>
</comment>
<feature type="compositionally biased region" description="Basic residues" evidence="7">
    <location>
        <begin position="429"/>
        <end position="438"/>
    </location>
</feature>
<evidence type="ECO:0000256" key="7">
    <source>
        <dbReference type="SAM" id="MobiDB-lite"/>
    </source>
</evidence>
<keyword evidence="6 8" id="KW-0472">Membrane</keyword>
<organism evidence="9 10">
    <name type="scientific">Flexivirga endophytica</name>
    <dbReference type="NCBI Taxonomy" id="1849103"/>
    <lineage>
        <taxon>Bacteria</taxon>
        <taxon>Bacillati</taxon>
        <taxon>Actinomycetota</taxon>
        <taxon>Actinomycetes</taxon>
        <taxon>Micrococcales</taxon>
        <taxon>Dermacoccaceae</taxon>
        <taxon>Flexivirga</taxon>
    </lineage>
</organism>
<reference evidence="9" key="1">
    <citation type="journal article" date="2014" name="Int. J. Syst. Evol. Microbiol.">
        <title>Complete genome sequence of Corynebacterium casei LMG S-19264T (=DSM 44701T), isolated from a smear-ripened cheese.</title>
        <authorList>
            <consortium name="US DOE Joint Genome Institute (JGI-PGF)"/>
            <person name="Walter F."/>
            <person name="Albersmeier A."/>
            <person name="Kalinowski J."/>
            <person name="Ruckert C."/>
        </authorList>
    </citation>
    <scope>NUCLEOTIDE SEQUENCE</scope>
    <source>
        <strain evidence="9">CGMCC 1.15085</strain>
    </source>
</reference>
<dbReference type="Gene3D" id="1.20.1250.20">
    <property type="entry name" value="MFS general substrate transporter like domains"/>
    <property type="match status" value="1"/>
</dbReference>
<dbReference type="InterPro" id="IPR036259">
    <property type="entry name" value="MFS_trans_sf"/>
</dbReference>
<feature type="transmembrane region" description="Helical" evidence="8">
    <location>
        <begin position="296"/>
        <end position="324"/>
    </location>
</feature>
<gene>
    <name evidence="9" type="ORF">GCM10011492_08390</name>
</gene>
<dbReference type="EMBL" id="BMHI01000001">
    <property type="protein sequence ID" value="GGB20767.1"/>
    <property type="molecule type" value="Genomic_DNA"/>
</dbReference>
<comment type="caution">
    <text evidence="9">The sequence shown here is derived from an EMBL/GenBank/DDBJ whole genome shotgun (WGS) entry which is preliminary data.</text>
</comment>
<feature type="transmembrane region" description="Helical" evidence="8">
    <location>
        <begin position="51"/>
        <end position="70"/>
    </location>
</feature>
<evidence type="ECO:0000256" key="4">
    <source>
        <dbReference type="ARBA" id="ARBA00022692"/>
    </source>
</evidence>
<dbReference type="SUPFAM" id="SSF103473">
    <property type="entry name" value="MFS general substrate transporter"/>
    <property type="match status" value="1"/>
</dbReference>
<dbReference type="PANTHER" id="PTHR23517">
    <property type="entry name" value="RESISTANCE PROTEIN MDTM, PUTATIVE-RELATED-RELATED"/>
    <property type="match status" value="1"/>
</dbReference>
<evidence type="ECO:0000256" key="6">
    <source>
        <dbReference type="ARBA" id="ARBA00023136"/>
    </source>
</evidence>